<dbReference type="RefSeq" id="WP_378997792.1">
    <property type="nucleotide sequence ID" value="NZ_JBHSMT010000021.1"/>
</dbReference>
<feature type="chain" id="PRO_5046124739" evidence="2">
    <location>
        <begin position="30"/>
        <end position="361"/>
    </location>
</feature>
<dbReference type="Pfam" id="PF05593">
    <property type="entry name" value="RHS_repeat"/>
    <property type="match status" value="4"/>
</dbReference>
<reference evidence="4" key="1">
    <citation type="journal article" date="2019" name="Int. J. Syst. Evol. Microbiol.">
        <title>The Global Catalogue of Microorganisms (GCM) 10K type strain sequencing project: providing services to taxonomists for standard genome sequencing and annotation.</title>
        <authorList>
            <consortium name="The Broad Institute Genomics Platform"/>
            <consortium name="The Broad Institute Genome Sequencing Center for Infectious Disease"/>
            <person name="Wu L."/>
            <person name="Ma J."/>
        </authorList>
    </citation>
    <scope>NUCLEOTIDE SEQUENCE [LARGE SCALE GENOMIC DNA]</scope>
    <source>
        <strain evidence="4">JCM 17066</strain>
    </source>
</reference>
<evidence type="ECO:0000313" key="3">
    <source>
        <dbReference type="EMBL" id="MFC5474684.1"/>
    </source>
</evidence>
<dbReference type="PANTHER" id="PTHR32305:SF15">
    <property type="entry name" value="PROTEIN RHSA-RELATED"/>
    <property type="match status" value="1"/>
</dbReference>
<keyword evidence="2" id="KW-0732">Signal</keyword>
<dbReference type="InterPro" id="IPR050708">
    <property type="entry name" value="T6SS_VgrG/RHS"/>
</dbReference>
<evidence type="ECO:0000256" key="1">
    <source>
        <dbReference type="SAM" id="MobiDB-lite"/>
    </source>
</evidence>
<protein>
    <submittedName>
        <fullName evidence="3">RHS repeat protein</fullName>
    </submittedName>
</protein>
<dbReference type="EMBL" id="JBHSMT010000021">
    <property type="protein sequence ID" value="MFC5474684.1"/>
    <property type="molecule type" value="Genomic_DNA"/>
</dbReference>
<dbReference type="InterPro" id="IPR031325">
    <property type="entry name" value="RHS_repeat"/>
</dbReference>
<dbReference type="Proteomes" id="UP001596045">
    <property type="component" value="Unassembled WGS sequence"/>
</dbReference>
<dbReference type="InterPro" id="IPR006530">
    <property type="entry name" value="YD"/>
</dbReference>
<dbReference type="NCBIfam" id="TIGR01643">
    <property type="entry name" value="YD_repeat_2x"/>
    <property type="match status" value="3"/>
</dbReference>
<evidence type="ECO:0000256" key="2">
    <source>
        <dbReference type="SAM" id="SignalP"/>
    </source>
</evidence>
<feature type="region of interest" description="Disordered" evidence="1">
    <location>
        <begin position="104"/>
        <end position="136"/>
    </location>
</feature>
<feature type="compositionally biased region" description="Polar residues" evidence="1">
    <location>
        <begin position="104"/>
        <end position="127"/>
    </location>
</feature>
<proteinExistence type="predicted"/>
<accession>A0ABW0MA54</accession>
<evidence type="ECO:0000313" key="4">
    <source>
        <dbReference type="Proteomes" id="UP001596045"/>
    </source>
</evidence>
<dbReference type="Gene3D" id="2.180.10.10">
    <property type="entry name" value="RHS repeat-associated core"/>
    <property type="match status" value="2"/>
</dbReference>
<feature type="signal peptide" evidence="2">
    <location>
        <begin position="1"/>
        <end position="29"/>
    </location>
</feature>
<keyword evidence="4" id="KW-1185">Reference proteome</keyword>
<gene>
    <name evidence="3" type="ORF">ACFPM8_12040</name>
</gene>
<organism evidence="3 4">
    <name type="scientific">Paraherbaspirillum soli</name>
    <dbReference type="NCBI Taxonomy" id="631222"/>
    <lineage>
        <taxon>Bacteria</taxon>
        <taxon>Pseudomonadati</taxon>
        <taxon>Pseudomonadota</taxon>
        <taxon>Betaproteobacteria</taxon>
        <taxon>Burkholderiales</taxon>
        <taxon>Oxalobacteraceae</taxon>
        <taxon>Paraherbaspirillum</taxon>
    </lineage>
</organism>
<dbReference type="PANTHER" id="PTHR32305">
    <property type="match status" value="1"/>
</dbReference>
<sequence>MRGRFTLNQQRIKTIVGAVLFTLAGASVAQQNTTTSYEYDAMGNRTKITDPLGHVTTQSYDTLGRLMQQTQPAPTAGGSSPTISYSYDGQDQLSTVTDPRNLVTSYSTDGLGNQTALTSPDTGSTGKTFDEAGNLKTRTDARGKTTSYSYDALNRLTRIDYGSGAATQFEYDGGASGAQNAKGHLTRMIDGSGQASYAYDGFGRLLSKVQTIGSTASTTSYTYGSSGSTVGKRTSMTYPSGNRINYGYDAAGRVNSLSLNPTNASGGGTNSGSNIALLTGIGYQAFGAVNAWTWGNSNALSSSTYARGIDLDGRITSYPLGDLLNNGTNRSVSYDAAGRIVSSSHIGSGTGSNAPANYNQG</sequence>
<name>A0ABW0MA54_9BURK</name>
<comment type="caution">
    <text evidence="3">The sequence shown here is derived from an EMBL/GenBank/DDBJ whole genome shotgun (WGS) entry which is preliminary data.</text>
</comment>